<proteinExistence type="predicted"/>
<protein>
    <submittedName>
        <fullName evidence="3">HPP-family protein</fullName>
    </submittedName>
</protein>
<keyword evidence="1" id="KW-0472">Membrane</keyword>
<keyword evidence="4" id="KW-1185">Reference proteome</keyword>
<dbReference type="Pfam" id="PF04982">
    <property type="entry name" value="TM_HPP"/>
    <property type="match status" value="1"/>
</dbReference>
<keyword evidence="1" id="KW-1133">Transmembrane helix</keyword>
<sequence>MGQMVVDTSILLTSLISSAVVIITAPASKASYPARVLTSHLVAALTGLVLRSFLPISPWSVAAAVGFALLIVLVADRLHPPAIANAGIMFSANGSTLELIGLVAVTASILTGAAFLSRHCLLRVPTGKEPLS</sequence>
<reference evidence="3 4" key="1">
    <citation type="journal article" date="2010" name="J. Bacteriol.">
        <title>Complete genome sequence of the representative gamma-hexachlorocyclohexane-degrading bacterium Sphingobium japonicum UT26.</title>
        <authorList>
            <person name="Nagata Y."/>
            <person name="Ohtsubo Y."/>
            <person name="Endo R."/>
            <person name="Ichikawa N."/>
            <person name="Ankai A."/>
            <person name="Oguchi A."/>
            <person name="Fukui S."/>
            <person name="Fujita N."/>
            <person name="Tsuda M."/>
        </authorList>
    </citation>
    <scope>NUCLEOTIDE SEQUENCE [LARGE SCALE GENOMIC DNA]</scope>
    <source>
        <strain evidence="4">DSM 16413 / CCM 7287 / MTCC 6362 / UT26 / NBRC 101211 / UT26S</strain>
        <plasmid evidence="3 4">pCHQ1</plasmid>
    </source>
</reference>
<feature type="domain" description="HPP transmembrane region" evidence="2">
    <location>
        <begin position="7"/>
        <end position="116"/>
    </location>
</feature>
<feature type="transmembrane region" description="Helical" evidence="1">
    <location>
        <begin position="96"/>
        <end position="116"/>
    </location>
</feature>
<evidence type="ECO:0000256" key="1">
    <source>
        <dbReference type="SAM" id="Phobius"/>
    </source>
</evidence>
<gene>
    <name evidence="3" type="ordered locus">SJA_P1-01300</name>
</gene>
<evidence type="ECO:0000313" key="3">
    <source>
        <dbReference type="EMBL" id="BAI99082.1"/>
    </source>
</evidence>
<keyword evidence="3" id="KW-0614">Plasmid</keyword>
<keyword evidence="1" id="KW-0812">Transmembrane</keyword>
<feature type="transmembrane region" description="Helical" evidence="1">
    <location>
        <begin position="6"/>
        <end position="25"/>
    </location>
</feature>
<accession>D4Z900</accession>
<name>D4Z900_SPHIU</name>
<organism evidence="3 4">
    <name type="scientific">Sphingobium indicum (strain DSM 16413 / CCM 7287 / MTCC 6362 / UT26 / NBRC 101211 / UT26S)</name>
    <name type="common">Sphingobium japonicum</name>
    <dbReference type="NCBI Taxonomy" id="452662"/>
    <lineage>
        <taxon>Bacteria</taxon>
        <taxon>Pseudomonadati</taxon>
        <taxon>Pseudomonadota</taxon>
        <taxon>Alphaproteobacteria</taxon>
        <taxon>Sphingomonadales</taxon>
        <taxon>Sphingomonadaceae</taxon>
        <taxon>Sphingobium</taxon>
    </lineage>
</organism>
<dbReference type="EMBL" id="AP010805">
    <property type="protein sequence ID" value="BAI99082.1"/>
    <property type="molecule type" value="Genomic_DNA"/>
</dbReference>
<dbReference type="Proteomes" id="UP000007753">
    <property type="component" value="Plasmid pCHQ1"/>
</dbReference>
<evidence type="ECO:0000259" key="2">
    <source>
        <dbReference type="Pfam" id="PF04982"/>
    </source>
</evidence>
<dbReference type="InterPro" id="IPR058581">
    <property type="entry name" value="TM_HPP"/>
</dbReference>
<dbReference type="AlphaFoldDB" id="D4Z900"/>
<dbReference type="KEGG" id="sjp:SJA_P1-01300"/>
<dbReference type="HOGENOM" id="CLU_1915756_0_0_5"/>
<geneLocation type="plasmid" evidence="3 4">
    <name>pCHQ1</name>
</geneLocation>
<feature type="transmembrane region" description="Helical" evidence="1">
    <location>
        <begin position="56"/>
        <end position="75"/>
    </location>
</feature>
<evidence type="ECO:0000313" key="4">
    <source>
        <dbReference type="Proteomes" id="UP000007753"/>
    </source>
</evidence>